<dbReference type="NCBIfam" id="TIGR00745">
    <property type="entry name" value="apbA_panE"/>
    <property type="match status" value="1"/>
</dbReference>
<dbReference type="InterPro" id="IPR008927">
    <property type="entry name" value="6-PGluconate_DH-like_C_sf"/>
</dbReference>
<name>A0A1N7MHW1_9GAMM</name>
<dbReference type="InterPro" id="IPR013332">
    <property type="entry name" value="KPR_N"/>
</dbReference>
<dbReference type="OrthoDB" id="6530772at2"/>
<dbReference type="InterPro" id="IPR013328">
    <property type="entry name" value="6PGD_dom2"/>
</dbReference>
<dbReference type="InterPro" id="IPR036291">
    <property type="entry name" value="NAD(P)-bd_dom_sf"/>
</dbReference>
<evidence type="ECO:0000259" key="12">
    <source>
        <dbReference type="Pfam" id="PF08546"/>
    </source>
</evidence>
<dbReference type="InterPro" id="IPR050838">
    <property type="entry name" value="Ketopantoate_reductase"/>
</dbReference>
<evidence type="ECO:0000259" key="11">
    <source>
        <dbReference type="Pfam" id="PF02558"/>
    </source>
</evidence>
<organism evidence="13 14">
    <name type="scientific">Thalassolituus maritimus</name>
    <dbReference type="NCBI Taxonomy" id="484498"/>
    <lineage>
        <taxon>Bacteria</taxon>
        <taxon>Pseudomonadati</taxon>
        <taxon>Pseudomonadota</taxon>
        <taxon>Gammaproteobacteria</taxon>
        <taxon>Oceanospirillales</taxon>
        <taxon>Oceanospirillaceae</taxon>
        <taxon>Thalassolituus</taxon>
    </lineage>
</organism>
<dbReference type="Gene3D" id="3.40.50.720">
    <property type="entry name" value="NAD(P)-binding Rossmann-like Domain"/>
    <property type="match status" value="1"/>
</dbReference>
<dbReference type="RefSeq" id="WP_076515552.1">
    <property type="nucleotide sequence ID" value="NZ_FTOH01000005.1"/>
</dbReference>
<accession>A0A1N7MHW1</accession>
<keyword evidence="6 10" id="KW-0521">NADP</keyword>
<gene>
    <name evidence="13" type="ORF">SAMN05421686_105198</name>
</gene>
<dbReference type="InterPro" id="IPR013752">
    <property type="entry name" value="KPA_reductase"/>
</dbReference>
<dbReference type="Proteomes" id="UP000185639">
    <property type="component" value="Unassembled WGS sequence"/>
</dbReference>
<protein>
    <recommendedName>
        <fullName evidence="4 10">2-dehydropantoate 2-reductase</fullName>
        <ecNumber evidence="3 10">1.1.1.169</ecNumber>
    </recommendedName>
    <alternativeName>
        <fullName evidence="8 10">Ketopantoate reductase</fullName>
    </alternativeName>
</protein>
<dbReference type="Pfam" id="PF02558">
    <property type="entry name" value="ApbA"/>
    <property type="match status" value="1"/>
</dbReference>
<proteinExistence type="inferred from homology"/>
<dbReference type="InterPro" id="IPR003710">
    <property type="entry name" value="ApbA"/>
</dbReference>
<evidence type="ECO:0000256" key="1">
    <source>
        <dbReference type="ARBA" id="ARBA00004994"/>
    </source>
</evidence>
<dbReference type="PANTHER" id="PTHR43765">
    <property type="entry name" value="2-DEHYDROPANTOATE 2-REDUCTASE-RELATED"/>
    <property type="match status" value="1"/>
</dbReference>
<dbReference type="Gene3D" id="1.10.1040.10">
    <property type="entry name" value="N-(1-d-carboxylethyl)-l-norvaline Dehydrogenase, domain 2"/>
    <property type="match status" value="1"/>
</dbReference>
<evidence type="ECO:0000256" key="3">
    <source>
        <dbReference type="ARBA" id="ARBA00013014"/>
    </source>
</evidence>
<comment type="similarity">
    <text evidence="2 10">Belongs to the ketopantoate reductase family.</text>
</comment>
<evidence type="ECO:0000313" key="13">
    <source>
        <dbReference type="EMBL" id="SIS85716.1"/>
    </source>
</evidence>
<dbReference type="UniPathway" id="UPA00028">
    <property type="reaction ID" value="UER00004"/>
</dbReference>
<feature type="domain" description="Ketopantoate reductase N-terminal" evidence="11">
    <location>
        <begin position="3"/>
        <end position="146"/>
    </location>
</feature>
<dbReference type="SUPFAM" id="SSF48179">
    <property type="entry name" value="6-phosphogluconate dehydrogenase C-terminal domain-like"/>
    <property type="match status" value="1"/>
</dbReference>
<dbReference type="Pfam" id="PF08546">
    <property type="entry name" value="ApbA_C"/>
    <property type="match status" value="1"/>
</dbReference>
<evidence type="ECO:0000256" key="9">
    <source>
        <dbReference type="ARBA" id="ARBA00048793"/>
    </source>
</evidence>
<comment type="pathway">
    <text evidence="1 10">Cofactor biosynthesis; (R)-pantothenate biosynthesis; (R)-pantoate from 3-methyl-2-oxobutanoate: step 2/2.</text>
</comment>
<evidence type="ECO:0000256" key="4">
    <source>
        <dbReference type="ARBA" id="ARBA00019465"/>
    </source>
</evidence>
<dbReference type="EMBL" id="FTOH01000005">
    <property type="protein sequence ID" value="SIS85716.1"/>
    <property type="molecule type" value="Genomic_DNA"/>
</dbReference>
<dbReference type="AlphaFoldDB" id="A0A1N7MHW1"/>
<evidence type="ECO:0000256" key="7">
    <source>
        <dbReference type="ARBA" id="ARBA00023002"/>
    </source>
</evidence>
<comment type="function">
    <text evidence="10">Catalyzes the NADPH-dependent reduction of ketopantoate into pantoic acid.</text>
</comment>
<reference evidence="14" key="1">
    <citation type="submission" date="2017-01" db="EMBL/GenBank/DDBJ databases">
        <authorList>
            <person name="Varghese N."/>
            <person name="Submissions S."/>
        </authorList>
    </citation>
    <scope>NUCLEOTIDE SEQUENCE [LARGE SCALE GENOMIC DNA]</scope>
    <source>
        <strain evidence="14">DSM 24913</strain>
    </source>
</reference>
<dbReference type="GO" id="GO:0005737">
    <property type="term" value="C:cytoplasm"/>
    <property type="evidence" value="ECO:0007669"/>
    <property type="project" value="TreeGrafter"/>
</dbReference>
<evidence type="ECO:0000256" key="6">
    <source>
        <dbReference type="ARBA" id="ARBA00022857"/>
    </source>
</evidence>
<evidence type="ECO:0000313" key="14">
    <source>
        <dbReference type="Proteomes" id="UP000185639"/>
    </source>
</evidence>
<evidence type="ECO:0000256" key="2">
    <source>
        <dbReference type="ARBA" id="ARBA00007870"/>
    </source>
</evidence>
<feature type="domain" description="Ketopantoate reductase C-terminal" evidence="12">
    <location>
        <begin position="176"/>
        <end position="314"/>
    </location>
</feature>
<comment type="catalytic activity">
    <reaction evidence="9 10">
        <text>(R)-pantoate + NADP(+) = 2-dehydropantoate + NADPH + H(+)</text>
        <dbReference type="Rhea" id="RHEA:16233"/>
        <dbReference type="ChEBI" id="CHEBI:11561"/>
        <dbReference type="ChEBI" id="CHEBI:15378"/>
        <dbReference type="ChEBI" id="CHEBI:15980"/>
        <dbReference type="ChEBI" id="CHEBI:57783"/>
        <dbReference type="ChEBI" id="CHEBI:58349"/>
        <dbReference type="EC" id="1.1.1.169"/>
    </reaction>
</comment>
<dbReference type="PANTHER" id="PTHR43765:SF2">
    <property type="entry name" value="2-DEHYDROPANTOATE 2-REDUCTASE"/>
    <property type="match status" value="1"/>
</dbReference>
<dbReference type="EC" id="1.1.1.169" evidence="3 10"/>
<dbReference type="GO" id="GO:0050661">
    <property type="term" value="F:NADP binding"/>
    <property type="evidence" value="ECO:0007669"/>
    <property type="project" value="TreeGrafter"/>
</dbReference>
<evidence type="ECO:0000256" key="10">
    <source>
        <dbReference type="RuleBase" id="RU362068"/>
    </source>
</evidence>
<keyword evidence="14" id="KW-1185">Reference proteome</keyword>
<dbReference type="GO" id="GO:0015940">
    <property type="term" value="P:pantothenate biosynthetic process"/>
    <property type="evidence" value="ECO:0007669"/>
    <property type="project" value="UniProtKB-UniPathway"/>
</dbReference>
<dbReference type="STRING" id="484498.SAMN05421686_105198"/>
<sequence>MKIAVLGAGAIGCYLGAVLSKHHEVTLIGRERLINAFNRAGHMALSDYQERDCQYSNLTVTDSTDALASADLILLTVKCLAVHEAAQQLQAFAAKTTPVISLQNGIGSDDMLRQLRNPVIRGIVGFNVAPMDNCRFHRGTEGDVYCEALIDSTIAMQLDSAFHDMGFRLHTTSGFEALQWAKLQLNLNNAINAVSNLPLKQELETRGYRTILSLAMSELIEVTKQEQLKLPKLTKLPARWIPVLLKAPDSWFKKLASSMLAIDPQARSSMWEDLNNQRTTEIDYINGAVVRAAHALGLQAPANLTLVELIKDIEEGRRTPGIPSEEVLEDIKKRR</sequence>
<keyword evidence="7 10" id="KW-0560">Oxidoreductase</keyword>
<evidence type="ECO:0000256" key="8">
    <source>
        <dbReference type="ARBA" id="ARBA00032024"/>
    </source>
</evidence>
<evidence type="ECO:0000256" key="5">
    <source>
        <dbReference type="ARBA" id="ARBA00022655"/>
    </source>
</evidence>
<keyword evidence="5 10" id="KW-0566">Pantothenate biosynthesis</keyword>
<dbReference type="SUPFAM" id="SSF51735">
    <property type="entry name" value="NAD(P)-binding Rossmann-fold domains"/>
    <property type="match status" value="1"/>
</dbReference>
<dbReference type="GO" id="GO:0008677">
    <property type="term" value="F:2-dehydropantoate 2-reductase activity"/>
    <property type="evidence" value="ECO:0007669"/>
    <property type="project" value="UniProtKB-EC"/>
</dbReference>